<organism evidence="6 7">
    <name type="scientific">Zhouia spongiae</name>
    <dbReference type="NCBI Taxonomy" id="2202721"/>
    <lineage>
        <taxon>Bacteria</taxon>
        <taxon>Pseudomonadati</taxon>
        <taxon>Bacteroidota</taxon>
        <taxon>Flavobacteriia</taxon>
        <taxon>Flavobacteriales</taxon>
        <taxon>Flavobacteriaceae</taxon>
        <taxon>Zhouia</taxon>
    </lineage>
</organism>
<evidence type="ECO:0000256" key="1">
    <source>
        <dbReference type="ARBA" id="ARBA00004196"/>
    </source>
</evidence>
<dbReference type="PANTHER" id="PTHR42852">
    <property type="entry name" value="THIOL:DISULFIDE INTERCHANGE PROTEIN DSBE"/>
    <property type="match status" value="1"/>
</dbReference>
<keyword evidence="3" id="KW-1015">Disulfide bond</keyword>
<dbReference type="CDD" id="cd02966">
    <property type="entry name" value="TlpA_like_family"/>
    <property type="match status" value="1"/>
</dbReference>
<protein>
    <submittedName>
        <fullName evidence="6">TlpA family protein disulfide reductase</fullName>
    </submittedName>
</protein>
<dbReference type="EMBL" id="CP094326">
    <property type="protein sequence ID" value="UNY98635.1"/>
    <property type="molecule type" value="Genomic_DNA"/>
</dbReference>
<keyword evidence="7" id="KW-1185">Reference proteome</keyword>
<evidence type="ECO:0000256" key="3">
    <source>
        <dbReference type="ARBA" id="ARBA00023157"/>
    </source>
</evidence>
<dbReference type="InterPro" id="IPR050553">
    <property type="entry name" value="Thioredoxin_ResA/DsbE_sf"/>
</dbReference>
<gene>
    <name evidence="6" type="ORF">MQE36_16345</name>
</gene>
<evidence type="ECO:0000259" key="5">
    <source>
        <dbReference type="PROSITE" id="PS51352"/>
    </source>
</evidence>
<evidence type="ECO:0000313" key="6">
    <source>
        <dbReference type="EMBL" id="UNY98635.1"/>
    </source>
</evidence>
<dbReference type="Gene3D" id="3.40.30.10">
    <property type="entry name" value="Glutaredoxin"/>
    <property type="match status" value="1"/>
</dbReference>
<dbReference type="RefSeq" id="WP_242937041.1">
    <property type="nucleotide sequence ID" value="NZ_CP094326.1"/>
</dbReference>
<dbReference type="InterPro" id="IPR036249">
    <property type="entry name" value="Thioredoxin-like_sf"/>
</dbReference>
<dbReference type="Pfam" id="PF08534">
    <property type="entry name" value="Redoxin"/>
    <property type="match status" value="1"/>
</dbReference>
<proteinExistence type="predicted"/>
<dbReference type="PROSITE" id="PS51257">
    <property type="entry name" value="PROKAR_LIPOPROTEIN"/>
    <property type="match status" value="1"/>
</dbReference>
<feature type="domain" description="Thioredoxin" evidence="5">
    <location>
        <begin position="306"/>
        <end position="449"/>
    </location>
</feature>
<dbReference type="PROSITE" id="PS51352">
    <property type="entry name" value="THIOREDOXIN_2"/>
    <property type="match status" value="1"/>
</dbReference>
<name>A0ABY3YLZ2_9FLAO</name>
<evidence type="ECO:0000256" key="2">
    <source>
        <dbReference type="ARBA" id="ARBA00022748"/>
    </source>
</evidence>
<reference evidence="6 7" key="1">
    <citation type="journal article" date="2018" name="Int. J. Syst. Evol. Microbiol.">
        <title>Zhouia spongiae sp. nov., isolated from a marine sponge.</title>
        <authorList>
            <person name="Zhuang L."/>
            <person name="Lin B."/>
            <person name="Qin F."/>
            <person name="Luo L."/>
        </authorList>
    </citation>
    <scope>NUCLEOTIDE SEQUENCE [LARGE SCALE GENOMIC DNA]</scope>
    <source>
        <strain evidence="6 7">HN-Y44</strain>
    </source>
</reference>
<comment type="subcellular location">
    <subcellularLocation>
        <location evidence="1">Cell envelope</location>
    </subcellularLocation>
</comment>
<evidence type="ECO:0000256" key="4">
    <source>
        <dbReference type="ARBA" id="ARBA00023284"/>
    </source>
</evidence>
<dbReference type="InterPro" id="IPR013766">
    <property type="entry name" value="Thioredoxin_domain"/>
</dbReference>
<accession>A0ABY3YLZ2</accession>
<dbReference type="Proteomes" id="UP000829476">
    <property type="component" value="Chromosome"/>
</dbReference>
<dbReference type="InterPro" id="IPR013740">
    <property type="entry name" value="Redoxin"/>
</dbReference>
<keyword evidence="2" id="KW-0201">Cytochrome c-type biogenesis</keyword>
<dbReference type="SUPFAM" id="SSF52833">
    <property type="entry name" value="Thioredoxin-like"/>
    <property type="match status" value="1"/>
</dbReference>
<evidence type="ECO:0000313" key="7">
    <source>
        <dbReference type="Proteomes" id="UP000829476"/>
    </source>
</evidence>
<dbReference type="PANTHER" id="PTHR42852:SF6">
    <property type="entry name" value="THIOL:DISULFIDE INTERCHANGE PROTEIN DSBE"/>
    <property type="match status" value="1"/>
</dbReference>
<keyword evidence="4" id="KW-0676">Redox-active center</keyword>
<sequence>MKKILFSAIIAATIISCQKEQKVDYTLVQGKIDNATGKEIIIRGNDFTQKIALKEDGSFADTLRVSPGYYTLAEGRESTAVYLEPGYNLNISLNTEQFDETIKYTGTGAENSNFLANKLLIQEKESLSPQELYKLEEDAFKNKIQEDKDKAMKALNESQNLGESFVALETKSINYDYLSKISTYTNAHRYLTKNQDFKPSEGFDAELSDLDYNNEEDYKNFGTYKNLVNTHYGEKIAEVDASTSIFDVLNSIPGESIKNDLARSLSYRISPSAENAQEIYDAIMKVSTDADFKQKLETKYTTIKKLTKGNPSPTFEAYENYNGGTTSLADLKGKYVYVDVWATWCGPCKAEIPFLKEIEKEYHDKNIEFVSISVDKAKDKDKWKQMVADKELKGVQLFADKDWSSDFVKNYAISGIPRFILIDPNGNIISADADRPSNPKLKETLNSLL</sequence>